<evidence type="ECO:0000256" key="1">
    <source>
        <dbReference type="SAM" id="MobiDB-lite"/>
    </source>
</evidence>
<dbReference type="EMBL" id="JASSZA010000001">
    <property type="protein sequence ID" value="KAK2120204.1"/>
    <property type="molecule type" value="Genomic_DNA"/>
</dbReference>
<keyword evidence="3" id="KW-1185">Reference proteome</keyword>
<feature type="region of interest" description="Disordered" evidence="1">
    <location>
        <begin position="1"/>
        <end position="65"/>
    </location>
</feature>
<name>A0ABQ9WGT2_SAGOE</name>
<evidence type="ECO:0000313" key="3">
    <source>
        <dbReference type="Proteomes" id="UP001266305"/>
    </source>
</evidence>
<sequence>MQQRQVRATAITMTCGNQQGNPPEEYEKAEGALGKGKHPDDRLSAAACKQRDSENEAAQAERGKQEAAGTQIALCFMSNPLALECLEPVLPHPCLLLPGPQVPALMASFTLSLQWVPFGLPSPQVAFLPLGHSQG</sequence>
<evidence type="ECO:0000313" key="2">
    <source>
        <dbReference type="EMBL" id="KAK2120204.1"/>
    </source>
</evidence>
<accession>A0ABQ9WGT2</accession>
<organism evidence="2 3">
    <name type="scientific">Saguinus oedipus</name>
    <name type="common">Cotton-top tamarin</name>
    <name type="synonym">Oedipomidas oedipus</name>
    <dbReference type="NCBI Taxonomy" id="9490"/>
    <lineage>
        <taxon>Eukaryota</taxon>
        <taxon>Metazoa</taxon>
        <taxon>Chordata</taxon>
        <taxon>Craniata</taxon>
        <taxon>Vertebrata</taxon>
        <taxon>Euteleostomi</taxon>
        <taxon>Mammalia</taxon>
        <taxon>Eutheria</taxon>
        <taxon>Euarchontoglires</taxon>
        <taxon>Primates</taxon>
        <taxon>Haplorrhini</taxon>
        <taxon>Platyrrhini</taxon>
        <taxon>Cebidae</taxon>
        <taxon>Callitrichinae</taxon>
        <taxon>Saguinus</taxon>
    </lineage>
</organism>
<feature type="compositionally biased region" description="Polar residues" evidence="1">
    <location>
        <begin position="1"/>
        <end position="21"/>
    </location>
</feature>
<gene>
    <name evidence="2" type="ORF">P7K49_001590</name>
</gene>
<comment type="caution">
    <text evidence="2">The sequence shown here is derived from an EMBL/GenBank/DDBJ whole genome shotgun (WGS) entry which is preliminary data.</text>
</comment>
<dbReference type="Proteomes" id="UP001266305">
    <property type="component" value="Unassembled WGS sequence"/>
</dbReference>
<proteinExistence type="predicted"/>
<feature type="compositionally biased region" description="Basic and acidic residues" evidence="1">
    <location>
        <begin position="37"/>
        <end position="65"/>
    </location>
</feature>
<reference evidence="2 3" key="1">
    <citation type="submission" date="2023-05" db="EMBL/GenBank/DDBJ databases">
        <title>B98-5 Cell Line De Novo Hybrid Assembly: An Optical Mapping Approach.</title>
        <authorList>
            <person name="Kananen K."/>
            <person name="Auerbach J.A."/>
            <person name="Kautto E."/>
            <person name="Blachly J.S."/>
        </authorList>
    </citation>
    <scope>NUCLEOTIDE SEQUENCE [LARGE SCALE GENOMIC DNA]</scope>
    <source>
        <strain evidence="2">B95-8</strain>
        <tissue evidence="2">Cell line</tissue>
    </source>
</reference>
<protein>
    <submittedName>
        <fullName evidence="2">Uncharacterized protein</fullName>
    </submittedName>
</protein>